<reference evidence="3" key="1">
    <citation type="submission" date="2022-04" db="EMBL/GenBank/DDBJ databases">
        <title>Emergence of ST220 Acinetobacter pittii strain in bloodstream infection, which co-producing chromosomal NDM-1 and OXA-820 carbapenemases.</title>
        <authorList>
            <person name="Tian C."/>
            <person name="Xing M."/>
            <person name="Fu L."/>
            <person name="Xia D."/>
        </authorList>
    </citation>
    <scope>NUCLEOTIDE SEQUENCE</scope>
    <source>
        <strain evidence="3">TCM</strain>
    </source>
</reference>
<dbReference type="Proteomes" id="UP001055514">
    <property type="component" value="Chromosome"/>
</dbReference>
<gene>
    <name evidence="3" type="ORF">MWH18_07765</name>
</gene>
<dbReference type="EMBL" id="CP095407">
    <property type="protein sequence ID" value="USU96135.1"/>
    <property type="molecule type" value="Genomic_DNA"/>
</dbReference>
<feature type="domain" description="Bacteriophage Mu Gp45 N-terminal" evidence="2">
    <location>
        <begin position="27"/>
        <end position="81"/>
    </location>
</feature>
<evidence type="ECO:0000256" key="1">
    <source>
        <dbReference type="SAM" id="MobiDB-lite"/>
    </source>
</evidence>
<feature type="region of interest" description="Disordered" evidence="1">
    <location>
        <begin position="130"/>
        <end position="159"/>
    </location>
</feature>
<organism evidence="3 4">
    <name type="scientific">Acinetobacter pittii</name>
    <name type="common">Acinetobacter genomosp. 3</name>
    <dbReference type="NCBI Taxonomy" id="48296"/>
    <lineage>
        <taxon>Bacteria</taxon>
        <taxon>Pseudomonadati</taxon>
        <taxon>Pseudomonadota</taxon>
        <taxon>Gammaproteobacteria</taxon>
        <taxon>Moraxellales</taxon>
        <taxon>Moraxellaceae</taxon>
        <taxon>Acinetobacter</taxon>
        <taxon>Acinetobacter calcoaceticus/baumannii complex</taxon>
    </lineage>
</organism>
<name>A0AAE9MC79_ACIPI</name>
<accession>A0AAE9MC79</accession>
<sequence length="159" mass="17459">MIQMVQRQINKALGQIRQSFQGIVARGGSKVLQLTGLPEETLQEIELFQQVGFSSYIPEGSRVVVLPLQGKTSRSIVIATTGGPVVINVSEGETCIYDQFGHSIWLKKDGIKMKGNVDVDGYIKATQDISDKKGSMQEMRDAYNPHTHGNSPPPSEPME</sequence>
<dbReference type="Pfam" id="PF06890">
    <property type="entry name" value="Phage_Mu_Gp45"/>
    <property type="match status" value="1"/>
</dbReference>
<evidence type="ECO:0000259" key="2">
    <source>
        <dbReference type="Pfam" id="PF06890"/>
    </source>
</evidence>
<protein>
    <submittedName>
        <fullName evidence="3">Phage baseplate assembly protein</fullName>
    </submittedName>
</protein>
<dbReference type="AlphaFoldDB" id="A0AAE9MC79"/>
<proteinExistence type="predicted"/>
<evidence type="ECO:0000313" key="4">
    <source>
        <dbReference type="Proteomes" id="UP001055514"/>
    </source>
</evidence>
<dbReference type="RefSeq" id="WP_126117551.1">
    <property type="nucleotide sequence ID" value="NZ_CP029610.1"/>
</dbReference>
<feature type="compositionally biased region" description="Basic and acidic residues" evidence="1">
    <location>
        <begin position="130"/>
        <end position="143"/>
    </location>
</feature>
<evidence type="ECO:0000313" key="3">
    <source>
        <dbReference type="EMBL" id="USU96135.1"/>
    </source>
</evidence>
<dbReference type="InterPro" id="IPR053861">
    <property type="entry name" value="Phage_Mu_Gp45_N"/>
</dbReference>